<organism evidence="5">
    <name type="scientific">Roseihalotalea indica</name>
    <dbReference type="NCBI Taxonomy" id="2867963"/>
    <lineage>
        <taxon>Bacteria</taxon>
        <taxon>Pseudomonadati</taxon>
        <taxon>Bacteroidota</taxon>
        <taxon>Cytophagia</taxon>
        <taxon>Cytophagales</taxon>
        <taxon>Catalimonadaceae</taxon>
        <taxon>Roseihalotalea</taxon>
    </lineage>
</organism>
<evidence type="ECO:0000256" key="2">
    <source>
        <dbReference type="ARBA" id="ARBA00022737"/>
    </source>
</evidence>
<reference evidence="5" key="1">
    <citation type="journal article" date="2023" name="Comput. Struct. Biotechnol. J.">
        <title>Discovery of a novel marine Bacteroidetes with a rich repertoire of carbohydrate-active enzymes.</title>
        <authorList>
            <person name="Chen B."/>
            <person name="Liu G."/>
            <person name="Chen Q."/>
            <person name="Wang H."/>
            <person name="Liu L."/>
            <person name="Tang K."/>
        </authorList>
    </citation>
    <scope>NUCLEOTIDE SEQUENCE</scope>
    <source>
        <strain evidence="5">TK19036</strain>
    </source>
</reference>
<proteinExistence type="predicted"/>
<dbReference type="SUPFAM" id="SSF69318">
    <property type="entry name" value="Integrin alpha N-terminal domain"/>
    <property type="match status" value="3"/>
</dbReference>
<evidence type="ECO:0000256" key="3">
    <source>
        <dbReference type="ARBA" id="ARBA00023180"/>
    </source>
</evidence>
<dbReference type="EMBL" id="CP120682">
    <property type="protein sequence ID" value="WKN37957.1"/>
    <property type="molecule type" value="Genomic_DNA"/>
</dbReference>
<dbReference type="SMART" id="SM00191">
    <property type="entry name" value="Int_alpha"/>
    <property type="match status" value="3"/>
</dbReference>
<evidence type="ECO:0000256" key="1">
    <source>
        <dbReference type="ARBA" id="ARBA00022729"/>
    </source>
</evidence>
<dbReference type="InterPro" id="IPR028994">
    <property type="entry name" value="Integrin_alpha_N"/>
</dbReference>
<dbReference type="Pfam" id="PF13517">
    <property type="entry name" value="FG-GAP_3"/>
    <property type="match status" value="6"/>
</dbReference>
<dbReference type="InterPro" id="IPR013519">
    <property type="entry name" value="Int_alpha_beta-p"/>
</dbReference>
<feature type="domain" description="ASPIC/UnbV" evidence="4">
    <location>
        <begin position="557"/>
        <end position="624"/>
    </location>
</feature>
<dbReference type="Pfam" id="PF07593">
    <property type="entry name" value="UnbV_ASPIC"/>
    <property type="match status" value="1"/>
</dbReference>
<evidence type="ECO:0000313" key="5">
    <source>
        <dbReference type="EMBL" id="WKN37957.1"/>
    </source>
</evidence>
<dbReference type="PANTHER" id="PTHR16026">
    <property type="entry name" value="CARTILAGE ACIDIC PROTEIN 1"/>
    <property type="match status" value="1"/>
</dbReference>
<keyword evidence="2" id="KW-0677">Repeat</keyword>
<dbReference type="Gene3D" id="2.130.10.130">
    <property type="entry name" value="Integrin alpha, N-terminal"/>
    <property type="match status" value="5"/>
</dbReference>
<protein>
    <submittedName>
        <fullName evidence="5">VCBS repeat-containing protein</fullName>
    </submittedName>
</protein>
<accession>A0AA49GN92</accession>
<dbReference type="PANTHER" id="PTHR16026:SF0">
    <property type="entry name" value="CARTILAGE ACIDIC PROTEIN 1"/>
    <property type="match status" value="1"/>
</dbReference>
<gene>
    <name evidence="5" type="ORF">K4G66_04445</name>
</gene>
<name>A0AA49GN92_9BACT</name>
<sequence length="1129" mass="124965">MRYIYSYFIYFITILTISCQDASSPEQSVSAEKKPASPPLFTLLSSRQTQVTFANTLTEGLNTNVMAYEYFYNGGGVAVGDVNNDGWDDLYFTANMVPNQLYLNQGFREGRQMQFENITEVASVAGRNGPWATGVTMADINGDGWLDIYVCYSGNVRPENRTNQLFINQGADSLGIPHFEEQAQAYGLDVPATSTQATFFDYDLDGDLDMFLLNHSPFSLPVLDEVTTAEHLKEDDPVSGPRLFRQDRNADGHPYFTDITQKAGISSSSLSYGLGAGISDINGDGWPDIYIGNDYAIPDYLYINNQDGTVTDRLQETFEYTSHFSMGNDIADVNNDGQLDIYTLDMLPEDNRRQKLLFAPDNYELFDLNLRVGFHYQYMRNMLHVQQGESAQGIPVFSEIGQLAGISNTDWSWAALLADYDNDGWKDLFVTNGFVRDYTNLDFMKYMSDFTQSRQGKIMRQDILELVHQIPSSNVANYMFRNNGGSTFDNMQANWGFTTSANSNGAAYADLDNDGDLDLVVNNINKAAFIYRNDADTLTGQHYLQVALEGEGMNTLGVGAKVQIRYQGKQQYLEQMPTRGYQSSVSPVLHFGLGTVATVDTLQVTWPGGTQQLLTNVKADQKLTLAENEAAKGGSSSSEKAAWFQEIASPIPFQHAENDLNDFKRQSLLINPLSFSGPALTKGDVNGDGLEDLFVGGAAGQSGKLYLQQQNTRFREQSTAAFAEDAGSEDVNATFFDANGDGALDLYVCSGGYGNFTSEDPLLQDRLYLNDGSGNFTKSTASLPTMLTSMSCVRAADINGDSALDLFVGGRVVPGQYPETPRSYLLINDGSGRFSEQTKAVAPSIEHIGMVTDAAWVDLNGDEVSDLIVVGEWMPIKVFINQNGKLTDQTGDYFSKDYRGWWNTLHVEDLNQDGRPDLLVGNMGTNTQYHASEQEPVELFYKDFDNNGSVDPIFTYYIQGQSYPAVTRDELLEQISMTRNRFPDYKSYADAQLEDIFTQEELEGVQHQQATDLHTRYFTLSEAGTFEEQSLPLEVQYAPVFAITSLDYNGDGNQDLLLGGNIHQARLRFGKSTANRGMLLRGEGNGNFSYVPQPQSGFNVAGDVRSALTVGQTVLLGVNQATVKAYKVK</sequence>
<dbReference type="PROSITE" id="PS51257">
    <property type="entry name" value="PROKAR_LIPOPROTEIN"/>
    <property type="match status" value="1"/>
</dbReference>
<dbReference type="AlphaFoldDB" id="A0AA49GN92"/>
<keyword evidence="3" id="KW-0325">Glycoprotein</keyword>
<keyword evidence="1" id="KW-0732">Signal</keyword>
<evidence type="ECO:0000259" key="4">
    <source>
        <dbReference type="Pfam" id="PF07593"/>
    </source>
</evidence>
<dbReference type="InterPro" id="IPR013517">
    <property type="entry name" value="FG-GAP"/>
</dbReference>
<dbReference type="InterPro" id="IPR027039">
    <property type="entry name" value="Crtac1"/>
</dbReference>
<dbReference type="InterPro" id="IPR011519">
    <property type="entry name" value="UnbV_ASPIC"/>
</dbReference>
<reference evidence="5" key="2">
    <citation type="journal article" date="2024" name="Antonie Van Leeuwenhoek">
        <title>Roseihalotalea indica gen. nov., sp. nov., a halophilic Bacteroidetes from mesopelagic Southwest Indian Ocean with higher carbohydrate metabolic potential.</title>
        <authorList>
            <person name="Chen B."/>
            <person name="Zhang M."/>
            <person name="Lin D."/>
            <person name="Ye J."/>
            <person name="Tang K."/>
        </authorList>
    </citation>
    <scope>NUCLEOTIDE SEQUENCE</scope>
    <source>
        <strain evidence="5">TK19036</strain>
    </source>
</reference>